<keyword evidence="1" id="KW-0238">DNA-binding</keyword>
<comment type="caution">
    <text evidence="1">The sequence shown here is derived from an EMBL/GenBank/DDBJ whole genome shotgun (WGS) entry which is preliminary data.</text>
</comment>
<sequence>MSPNKTTQLERSSPIFLPQLAILLNRKQQTIRVWISKDQLPEGLPRPQKMNGRNYWPHYVIEEFLSQNT</sequence>
<name>A0A5I4ZXU4_SALET</name>
<accession>A0A5I4ZXU4</accession>
<gene>
    <name evidence="1" type="ORF">E0T03_15555</name>
</gene>
<dbReference type="Proteomes" id="UP000839561">
    <property type="component" value="Unassembled WGS sequence"/>
</dbReference>
<dbReference type="GO" id="GO:0003677">
    <property type="term" value="F:DNA binding"/>
    <property type="evidence" value="ECO:0007669"/>
    <property type="project" value="UniProtKB-KW"/>
</dbReference>
<dbReference type="EMBL" id="AAIONP010000011">
    <property type="protein sequence ID" value="ECG4921382.1"/>
    <property type="molecule type" value="Genomic_DNA"/>
</dbReference>
<protein>
    <submittedName>
        <fullName evidence="1">DNA-binding protein</fullName>
    </submittedName>
</protein>
<evidence type="ECO:0000313" key="1">
    <source>
        <dbReference type="EMBL" id="ECG4921382.1"/>
    </source>
</evidence>
<organism evidence="1">
    <name type="scientific">Salmonella enterica subsp. enterica serovar Vitkin</name>
    <dbReference type="NCBI Taxonomy" id="2565162"/>
    <lineage>
        <taxon>Bacteria</taxon>
        <taxon>Pseudomonadati</taxon>
        <taxon>Pseudomonadota</taxon>
        <taxon>Gammaproteobacteria</taxon>
        <taxon>Enterobacterales</taxon>
        <taxon>Enterobacteriaceae</taxon>
        <taxon>Salmonella</taxon>
    </lineage>
</organism>
<reference evidence="1" key="1">
    <citation type="submission" date="2019-03" db="EMBL/GenBank/DDBJ databases">
        <authorList>
            <person name="Ashton P.M."/>
            <person name="Dallman T."/>
            <person name="Nair S."/>
            <person name="De Pinna E."/>
            <person name="Peters T."/>
            <person name="Grant K."/>
        </authorList>
    </citation>
    <scope>NUCLEOTIDE SEQUENCE [LARGE SCALE GENOMIC DNA]</scope>
    <source>
        <strain evidence="1">313260</strain>
    </source>
</reference>
<proteinExistence type="predicted"/>
<dbReference type="AlphaFoldDB" id="A0A5I4ZXU4"/>